<keyword evidence="3 7" id="KW-0805">Transcription regulation</keyword>
<comment type="caution">
    <text evidence="9">The sequence shown here is derived from an EMBL/GenBank/DDBJ whole genome shotgun (WGS) entry which is preliminary data.</text>
</comment>
<gene>
    <name evidence="7" type="primary">rex</name>
    <name evidence="9" type="ORF">COY37_01635</name>
</gene>
<dbReference type="HAMAP" id="MF_01131">
    <property type="entry name" value="Rex"/>
    <property type="match status" value="1"/>
</dbReference>
<dbReference type="AlphaFoldDB" id="A0A2M7TAC6"/>
<evidence type="ECO:0000256" key="3">
    <source>
        <dbReference type="ARBA" id="ARBA00023015"/>
    </source>
</evidence>
<comment type="similarity">
    <text evidence="7">Belongs to the transcriptional regulatory Rex family.</text>
</comment>
<dbReference type="EMBL" id="PFNG01000038">
    <property type="protein sequence ID" value="PIZ41905.1"/>
    <property type="molecule type" value="Genomic_DNA"/>
</dbReference>
<evidence type="ECO:0000313" key="10">
    <source>
        <dbReference type="Proteomes" id="UP000230956"/>
    </source>
</evidence>
<keyword evidence="2 7" id="KW-0678">Repressor</keyword>
<dbReference type="SUPFAM" id="SSF46785">
    <property type="entry name" value="Winged helix' DNA-binding domain"/>
    <property type="match status" value="1"/>
</dbReference>
<evidence type="ECO:0000313" key="9">
    <source>
        <dbReference type="EMBL" id="PIZ41905.1"/>
    </source>
</evidence>
<dbReference type="Proteomes" id="UP000230956">
    <property type="component" value="Unassembled WGS sequence"/>
</dbReference>
<dbReference type="NCBIfam" id="NF003995">
    <property type="entry name" value="PRK05472.2-4"/>
    <property type="match status" value="1"/>
</dbReference>
<dbReference type="InterPro" id="IPR036390">
    <property type="entry name" value="WH_DNA-bd_sf"/>
</dbReference>
<sequence length="221" mass="23972">MNDIPEGVIERLSTYLNCLIKFQQSNIETISSERLGLSSGVNPAEVRRDFTYFGTFGKKGVGYDVETLIQHIQRILGSDEPHKIALVGAGNLGSAIASYEGLLQHGFHIAAIFDSDPQKIGKTIRHLEVFSIADLPHITRNAGIEIGIIAVPPFAAQEVADMLIDGGVSVILNYTPALINVPAGVQLHNTDPVQQLLHTLYYLSANDKKLAGRKRSSIASD</sequence>
<dbReference type="NCBIfam" id="NF003993">
    <property type="entry name" value="PRK05472.2-2"/>
    <property type="match status" value="1"/>
</dbReference>
<keyword evidence="6 7" id="KW-0804">Transcription</keyword>
<dbReference type="GO" id="GO:0003700">
    <property type="term" value="F:DNA-binding transcription factor activity"/>
    <property type="evidence" value="ECO:0007669"/>
    <property type="project" value="UniProtKB-UniRule"/>
</dbReference>
<dbReference type="GO" id="GO:0005737">
    <property type="term" value="C:cytoplasm"/>
    <property type="evidence" value="ECO:0007669"/>
    <property type="project" value="UniProtKB-SubCell"/>
</dbReference>
<dbReference type="InterPro" id="IPR022876">
    <property type="entry name" value="Tscrpt_rep_Rex"/>
</dbReference>
<feature type="binding site" evidence="7">
    <location>
        <begin position="88"/>
        <end position="93"/>
    </location>
    <ligand>
        <name>NAD(+)</name>
        <dbReference type="ChEBI" id="CHEBI:57540"/>
    </ligand>
</feature>
<dbReference type="RefSeq" id="WP_286678061.1">
    <property type="nucleotide sequence ID" value="NZ_MNXI01000055.1"/>
</dbReference>
<dbReference type="InterPro" id="IPR009718">
    <property type="entry name" value="Rex_DNA-bd_C_dom"/>
</dbReference>
<dbReference type="InterPro" id="IPR003781">
    <property type="entry name" value="CoA-bd"/>
</dbReference>
<feature type="domain" description="CoA-binding" evidence="8">
    <location>
        <begin position="78"/>
        <end position="178"/>
    </location>
</feature>
<comment type="subcellular location">
    <subcellularLocation>
        <location evidence="7">Cytoplasm</location>
    </subcellularLocation>
</comment>
<comment type="subunit">
    <text evidence="7">Homodimer.</text>
</comment>
<dbReference type="InterPro" id="IPR036291">
    <property type="entry name" value="NAD(P)-bd_dom_sf"/>
</dbReference>
<dbReference type="PANTHER" id="PTHR35786:SF1">
    <property type="entry name" value="REDOX-SENSING TRANSCRIPTIONAL REPRESSOR REX 1"/>
    <property type="match status" value="1"/>
</dbReference>
<keyword evidence="4 7" id="KW-0520">NAD</keyword>
<name>A0A2M7TAC6_9ACTN</name>
<dbReference type="Gene3D" id="1.10.10.10">
    <property type="entry name" value="Winged helix-like DNA-binding domain superfamily/Winged helix DNA-binding domain"/>
    <property type="match status" value="1"/>
</dbReference>
<proteinExistence type="inferred from homology"/>
<evidence type="ECO:0000256" key="7">
    <source>
        <dbReference type="HAMAP-Rule" id="MF_01131"/>
    </source>
</evidence>
<reference evidence="10" key="1">
    <citation type="submission" date="2017-09" db="EMBL/GenBank/DDBJ databases">
        <title>Depth-based differentiation of microbial function through sediment-hosted aquifers and enrichment of novel symbionts in the deep terrestrial subsurface.</title>
        <authorList>
            <person name="Probst A.J."/>
            <person name="Ladd B."/>
            <person name="Jarett J.K."/>
            <person name="Geller-Mcgrath D.E."/>
            <person name="Sieber C.M.K."/>
            <person name="Emerson J.B."/>
            <person name="Anantharaman K."/>
            <person name="Thomas B.C."/>
            <person name="Malmstrom R."/>
            <person name="Stieglmeier M."/>
            <person name="Klingl A."/>
            <person name="Woyke T."/>
            <person name="Ryan C.M."/>
            <person name="Banfield J.F."/>
        </authorList>
    </citation>
    <scope>NUCLEOTIDE SEQUENCE [LARGE SCALE GENOMIC DNA]</scope>
</reference>
<keyword evidence="1 7" id="KW-0963">Cytoplasm</keyword>
<feature type="DNA-binding region" description="H-T-H motif" evidence="7">
    <location>
        <begin position="14"/>
        <end position="53"/>
    </location>
</feature>
<evidence type="ECO:0000256" key="2">
    <source>
        <dbReference type="ARBA" id="ARBA00022491"/>
    </source>
</evidence>
<dbReference type="NCBIfam" id="NF003996">
    <property type="entry name" value="PRK05472.2-5"/>
    <property type="match status" value="1"/>
</dbReference>
<comment type="function">
    <text evidence="7">Modulates transcription in response to changes in cellular NADH/NAD(+) redox state.</text>
</comment>
<accession>A0A2M7TAC6</accession>
<dbReference type="GO" id="GO:0045892">
    <property type="term" value="P:negative regulation of DNA-templated transcription"/>
    <property type="evidence" value="ECO:0007669"/>
    <property type="project" value="InterPro"/>
</dbReference>
<evidence type="ECO:0000256" key="5">
    <source>
        <dbReference type="ARBA" id="ARBA00023125"/>
    </source>
</evidence>
<keyword evidence="5 7" id="KW-0238">DNA-binding</keyword>
<dbReference type="PANTHER" id="PTHR35786">
    <property type="entry name" value="REDOX-SENSING TRANSCRIPTIONAL REPRESSOR REX"/>
    <property type="match status" value="1"/>
</dbReference>
<dbReference type="InterPro" id="IPR058236">
    <property type="entry name" value="Rex_actinobacterial-type"/>
</dbReference>
<evidence type="ECO:0000256" key="6">
    <source>
        <dbReference type="ARBA" id="ARBA00023163"/>
    </source>
</evidence>
<dbReference type="SUPFAM" id="SSF51735">
    <property type="entry name" value="NAD(P)-binding Rossmann-fold domains"/>
    <property type="match status" value="1"/>
</dbReference>
<evidence type="ECO:0000256" key="1">
    <source>
        <dbReference type="ARBA" id="ARBA00022490"/>
    </source>
</evidence>
<evidence type="ECO:0000259" key="8">
    <source>
        <dbReference type="SMART" id="SM00881"/>
    </source>
</evidence>
<dbReference type="NCBIfam" id="NF003989">
    <property type="entry name" value="PRK05472.1-3"/>
    <property type="match status" value="1"/>
</dbReference>
<organism evidence="9 10">
    <name type="scientific">Candidatus Aquicultor secundus</name>
    <dbReference type="NCBI Taxonomy" id="1973895"/>
    <lineage>
        <taxon>Bacteria</taxon>
        <taxon>Bacillati</taxon>
        <taxon>Actinomycetota</taxon>
        <taxon>Candidatus Aquicultoria</taxon>
        <taxon>Candidatus Aquicultorales</taxon>
        <taxon>Candidatus Aquicultoraceae</taxon>
        <taxon>Candidatus Aquicultor</taxon>
    </lineage>
</organism>
<protein>
    <recommendedName>
        <fullName evidence="7">Redox-sensing transcriptional repressor Rex</fullName>
    </recommendedName>
</protein>
<dbReference type="NCBIfam" id="NF003994">
    <property type="entry name" value="PRK05472.2-3"/>
    <property type="match status" value="1"/>
</dbReference>
<dbReference type="SMART" id="SM00881">
    <property type="entry name" value="CoA_binding"/>
    <property type="match status" value="1"/>
</dbReference>
<dbReference type="Gene3D" id="3.40.50.720">
    <property type="entry name" value="NAD(P)-binding Rossmann-like Domain"/>
    <property type="match status" value="1"/>
</dbReference>
<dbReference type="InterPro" id="IPR036388">
    <property type="entry name" value="WH-like_DNA-bd_sf"/>
</dbReference>
<dbReference type="Pfam" id="PF06971">
    <property type="entry name" value="Put_DNA-bind_N"/>
    <property type="match status" value="1"/>
</dbReference>
<dbReference type="GO" id="GO:0051775">
    <property type="term" value="P:response to redox state"/>
    <property type="evidence" value="ECO:0007669"/>
    <property type="project" value="InterPro"/>
</dbReference>
<evidence type="ECO:0000256" key="4">
    <source>
        <dbReference type="ARBA" id="ARBA00023027"/>
    </source>
</evidence>
<dbReference type="Pfam" id="PF02629">
    <property type="entry name" value="CoA_binding"/>
    <property type="match status" value="1"/>
</dbReference>
<dbReference type="GO" id="GO:0003677">
    <property type="term" value="F:DNA binding"/>
    <property type="evidence" value="ECO:0007669"/>
    <property type="project" value="UniProtKB-UniRule"/>
</dbReference>